<protein>
    <recommendedName>
        <fullName evidence="6">Porin</fullName>
    </recommendedName>
</protein>
<dbReference type="Proteomes" id="UP000546464">
    <property type="component" value="Unassembled WGS sequence"/>
</dbReference>
<keyword evidence="3" id="KW-0732">Signal</keyword>
<feature type="compositionally biased region" description="Low complexity" evidence="2">
    <location>
        <begin position="91"/>
        <end position="100"/>
    </location>
</feature>
<evidence type="ECO:0000256" key="2">
    <source>
        <dbReference type="SAM" id="MobiDB-lite"/>
    </source>
</evidence>
<dbReference type="RefSeq" id="WP_185674179.1">
    <property type="nucleotide sequence ID" value="NZ_JACHVB010000012.1"/>
</dbReference>
<evidence type="ECO:0000256" key="3">
    <source>
        <dbReference type="SAM" id="SignalP"/>
    </source>
</evidence>
<keyword evidence="5" id="KW-1185">Reference proteome</keyword>
<feature type="coiled-coil region" evidence="1">
    <location>
        <begin position="30"/>
        <end position="64"/>
    </location>
</feature>
<sequence length="490" mass="52394">MKLKLIVTILLLCPIALPGQGTPESVAASNELLMQKLEAMERRITQLEGEVNALRAENERLQEKPPAVATAAAHAALPVGASPSAAESHPPTDGAPTALTPATASTAVSAAKVPVEHAPANVPEGYFPVTKGVYANISLIAQADVIVDTNNANSPGSFVTSSLPVKGQPNYGSGLNSDVSFRQSTLAFDLLFETGDKPLTFFYANNFFPNGQPANGYGYYLLGFYAEWNGLLIGYDWTALMDAGVDPNTLDYEGPNSLPEKYNAQVRYTRTLLEDDFANLIGKISLEQASPSISGVAGGMDVFQQAPDGVLALRAVGDDWHVQAGVVLRSLVAQTPSGDTGALGWGFSLSGSWQFTEKDEVMLWGNIGDGFADYIQDAYGLGLDGYINASNQLETIRVYGVGAAYQHNWTRHLSSTFSFGYVNISDEGLGPYVGATNMRETLYSSGNIVWQATPFLVVGAELLYGRKLAVNGESGDDFRVQSTVRYTFNP</sequence>
<gene>
    <name evidence="4" type="ORF">H5P28_02830</name>
</gene>
<dbReference type="AlphaFoldDB" id="A0A842HC43"/>
<evidence type="ECO:0000256" key="1">
    <source>
        <dbReference type="SAM" id="Coils"/>
    </source>
</evidence>
<evidence type="ECO:0008006" key="6">
    <source>
        <dbReference type="Google" id="ProtNLM"/>
    </source>
</evidence>
<evidence type="ECO:0000313" key="5">
    <source>
        <dbReference type="Proteomes" id="UP000546464"/>
    </source>
</evidence>
<dbReference type="SUPFAM" id="SSF56935">
    <property type="entry name" value="Porins"/>
    <property type="match status" value="1"/>
</dbReference>
<proteinExistence type="predicted"/>
<dbReference type="EMBL" id="JACHVB010000012">
    <property type="protein sequence ID" value="MBC2593187.1"/>
    <property type="molecule type" value="Genomic_DNA"/>
</dbReference>
<organism evidence="4 5">
    <name type="scientific">Ruficoccus amylovorans</name>
    <dbReference type="NCBI Taxonomy" id="1804625"/>
    <lineage>
        <taxon>Bacteria</taxon>
        <taxon>Pseudomonadati</taxon>
        <taxon>Verrucomicrobiota</taxon>
        <taxon>Opitutia</taxon>
        <taxon>Puniceicoccales</taxon>
        <taxon>Cerasicoccaceae</taxon>
        <taxon>Ruficoccus</taxon>
    </lineage>
</organism>
<reference evidence="4 5" key="1">
    <citation type="submission" date="2020-07" db="EMBL/GenBank/DDBJ databases">
        <authorList>
            <person name="Feng X."/>
        </authorList>
    </citation>
    <scope>NUCLEOTIDE SEQUENCE [LARGE SCALE GENOMIC DNA]</scope>
    <source>
        <strain evidence="4 5">JCM31066</strain>
    </source>
</reference>
<feature type="chain" id="PRO_5032900614" description="Porin" evidence="3">
    <location>
        <begin position="19"/>
        <end position="490"/>
    </location>
</feature>
<name>A0A842HC43_9BACT</name>
<feature type="region of interest" description="Disordered" evidence="2">
    <location>
        <begin position="80"/>
        <end position="100"/>
    </location>
</feature>
<keyword evidence="1" id="KW-0175">Coiled coil</keyword>
<accession>A0A842HC43</accession>
<feature type="signal peptide" evidence="3">
    <location>
        <begin position="1"/>
        <end position="18"/>
    </location>
</feature>
<comment type="caution">
    <text evidence="4">The sequence shown here is derived from an EMBL/GenBank/DDBJ whole genome shotgun (WGS) entry which is preliminary data.</text>
</comment>
<evidence type="ECO:0000313" key="4">
    <source>
        <dbReference type="EMBL" id="MBC2593187.1"/>
    </source>
</evidence>